<name>A0A835YXV1_9STRA</name>
<dbReference type="EMBL" id="JAFCMP010000268">
    <property type="protein sequence ID" value="KAG5182062.1"/>
    <property type="molecule type" value="Genomic_DNA"/>
</dbReference>
<keyword evidence="3" id="KW-0378">Hydrolase</keyword>
<feature type="non-terminal residue" evidence="8">
    <location>
        <position position="1"/>
    </location>
</feature>
<dbReference type="InterPro" id="IPR017850">
    <property type="entry name" value="Alkaline_phosphatase_core_sf"/>
</dbReference>
<comment type="caution">
    <text evidence="8">The sequence shown here is derived from an EMBL/GenBank/DDBJ whole genome shotgun (WGS) entry which is preliminary data.</text>
</comment>
<dbReference type="SUPFAM" id="SSF53649">
    <property type="entry name" value="Alkaline phosphatase-like"/>
    <property type="match status" value="1"/>
</dbReference>
<feature type="signal peptide" evidence="6">
    <location>
        <begin position="1"/>
        <end position="29"/>
    </location>
</feature>
<accession>A0A835YXV1</accession>
<dbReference type="Gene3D" id="3.40.720.10">
    <property type="entry name" value="Alkaline Phosphatase, subunit A"/>
    <property type="match status" value="1"/>
</dbReference>
<evidence type="ECO:0000256" key="6">
    <source>
        <dbReference type="SAM" id="SignalP"/>
    </source>
</evidence>
<comment type="similarity">
    <text evidence="1">Belongs to the sulfatase family.</text>
</comment>
<dbReference type="OrthoDB" id="103349at2759"/>
<dbReference type="PROSITE" id="PS00149">
    <property type="entry name" value="SULFATASE_2"/>
    <property type="match status" value="1"/>
</dbReference>
<dbReference type="Pfam" id="PF00884">
    <property type="entry name" value="Sulfatase"/>
    <property type="match status" value="1"/>
</dbReference>
<evidence type="ECO:0000256" key="4">
    <source>
        <dbReference type="ARBA" id="ARBA00022837"/>
    </source>
</evidence>
<proteinExistence type="inferred from homology"/>
<protein>
    <submittedName>
        <fullName evidence="8">Arylsulfatase B-like protein</fullName>
    </submittedName>
</protein>
<keyword evidence="2" id="KW-0479">Metal-binding</keyword>
<gene>
    <name evidence="8" type="ORF">JKP88DRAFT_269965</name>
</gene>
<keyword evidence="4" id="KW-0106">Calcium</keyword>
<keyword evidence="9" id="KW-1185">Reference proteome</keyword>
<dbReference type="AlphaFoldDB" id="A0A835YXV1"/>
<sequence length="551" mass="59343">MMIMAGFKLLGTAAACLFALGLYADAVTAASTLAKPHIITILIDDWGWNNFSYHARKNANRAEVKTPNLEKLASRGVVLDRHYVACICTPTRCAFQTGRNPLHVTVDNGDMAAYNPNDPISGFFGIPVPMTGIAEKLATAGYKTHFVGKWHAGASSKGQIPKARGYSRSLAYLDAGNDQWTYTGGNMCGSKYSLKDLWEDDGPAVNYTPPKRCTSATQNGCQYEDELFEARISQTIQFHDQDQPLFLVWATHAVHAPLAPVNDLMDEFSFITDNTSRQKYSAAVKDIDMRVGRLVQTLKDTGMWDNTLIVVVSDNGGPMSYLGGANNYPLRGGKYGTLEGGIRGNAFVAGGFLPRAMRGKVLNGFVGIEDWYTTFCALAGVDPTDTKAASFELPPVDGLNVWPYISGVNATSPRTEVVSGIALSGSAAPQVVIDEQGYKLIVGQAKSADWSEQIGPTATTPPVQRLSVLDCGPTNMTYPYPNACLFNVFTDPSERTNIAAQSPEIVARLALRLQALKASAFSPVRGKPPADKTTAPACLNAKNNLANHIGP</sequence>
<evidence type="ECO:0000256" key="5">
    <source>
        <dbReference type="ARBA" id="ARBA00023180"/>
    </source>
</evidence>
<dbReference type="Proteomes" id="UP000664859">
    <property type="component" value="Unassembled WGS sequence"/>
</dbReference>
<evidence type="ECO:0000256" key="1">
    <source>
        <dbReference type="ARBA" id="ARBA00008779"/>
    </source>
</evidence>
<dbReference type="InterPro" id="IPR000917">
    <property type="entry name" value="Sulfatase_N"/>
</dbReference>
<keyword evidence="5" id="KW-0325">Glycoprotein</keyword>
<organism evidence="8 9">
    <name type="scientific">Tribonema minus</name>
    <dbReference type="NCBI Taxonomy" id="303371"/>
    <lineage>
        <taxon>Eukaryota</taxon>
        <taxon>Sar</taxon>
        <taxon>Stramenopiles</taxon>
        <taxon>Ochrophyta</taxon>
        <taxon>PX clade</taxon>
        <taxon>Xanthophyceae</taxon>
        <taxon>Tribonematales</taxon>
        <taxon>Tribonemataceae</taxon>
        <taxon>Tribonema</taxon>
    </lineage>
</organism>
<dbReference type="PANTHER" id="PTHR10342:SF274">
    <property type="entry name" value="ARYLSULFATASE B"/>
    <property type="match status" value="1"/>
</dbReference>
<reference evidence="8" key="1">
    <citation type="submission" date="2021-02" db="EMBL/GenBank/DDBJ databases">
        <title>First Annotated Genome of the Yellow-green Alga Tribonema minus.</title>
        <authorList>
            <person name="Mahan K.M."/>
        </authorList>
    </citation>
    <scope>NUCLEOTIDE SEQUENCE</scope>
    <source>
        <strain evidence="8">UTEX B ZZ1240</strain>
    </source>
</reference>
<feature type="chain" id="PRO_5032422267" evidence="6">
    <location>
        <begin position="30"/>
        <end position="551"/>
    </location>
</feature>
<dbReference type="Gene3D" id="3.30.1120.10">
    <property type="match status" value="1"/>
</dbReference>
<dbReference type="GO" id="GO:0008484">
    <property type="term" value="F:sulfuric ester hydrolase activity"/>
    <property type="evidence" value="ECO:0007669"/>
    <property type="project" value="InterPro"/>
</dbReference>
<evidence type="ECO:0000313" key="9">
    <source>
        <dbReference type="Proteomes" id="UP000664859"/>
    </source>
</evidence>
<evidence type="ECO:0000313" key="8">
    <source>
        <dbReference type="EMBL" id="KAG5182062.1"/>
    </source>
</evidence>
<feature type="domain" description="Sulfatase N-terminal" evidence="7">
    <location>
        <begin position="36"/>
        <end position="381"/>
    </location>
</feature>
<dbReference type="CDD" id="cd16029">
    <property type="entry name" value="4-S"/>
    <property type="match status" value="1"/>
</dbReference>
<dbReference type="InterPro" id="IPR047115">
    <property type="entry name" value="ARSB"/>
</dbReference>
<dbReference type="InterPro" id="IPR024607">
    <property type="entry name" value="Sulfatase_CS"/>
</dbReference>
<evidence type="ECO:0000256" key="2">
    <source>
        <dbReference type="ARBA" id="ARBA00022723"/>
    </source>
</evidence>
<dbReference type="GO" id="GO:0046872">
    <property type="term" value="F:metal ion binding"/>
    <property type="evidence" value="ECO:0007669"/>
    <property type="project" value="UniProtKB-KW"/>
</dbReference>
<keyword evidence="6" id="KW-0732">Signal</keyword>
<evidence type="ECO:0000256" key="3">
    <source>
        <dbReference type="ARBA" id="ARBA00022801"/>
    </source>
</evidence>
<evidence type="ECO:0000259" key="7">
    <source>
        <dbReference type="Pfam" id="PF00884"/>
    </source>
</evidence>
<dbReference type="PANTHER" id="PTHR10342">
    <property type="entry name" value="ARYLSULFATASE"/>
    <property type="match status" value="1"/>
</dbReference>